<name>A0A6J5NWB4_9CAUD</name>
<sequence length="151" mass="17678">MDLTSMVLYRREPFRGSARARKGRARVVAFVIGTALFMSIAPVSQGSIDATKEIKYAKQLADYQLTEKQEKCHHEIVYRESRWNYKAVGNLSGTKKVYGLYQMKTESLKRSSAITQFWMYYHYVGRRYGWTEYEDPNYCGALHHLKTKGWQ</sequence>
<proteinExistence type="predicted"/>
<evidence type="ECO:0000313" key="1">
    <source>
        <dbReference type="EMBL" id="CAB4161876.1"/>
    </source>
</evidence>
<protein>
    <submittedName>
        <fullName evidence="1">Uncharacterized protein</fullName>
    </submittedName>
</protein>
<reference evidence="1" key="1">
    <citation type="submission" date="2020-04" db="EMBL/GenBank/DDBJ databases">
        <authorList>
            <person name="Chiriac C."/>
            <person name="Salcher M."/>
            <person name="Ghai R."/>
            <person name="Kavagutti S V."/>
        </authorList>
    </citation>
    <scope>NUCLEOTIDE SEQUENCE</scope>
</reference>
<accession>A0A6J5NWB4</accession>
<gene>
    <name evidence="1" type="ORF">UFOVP790_27</name>
</gene>
<dbReference type="EMBL" id="LR796721">
    <property type="protein sequence ID" value="CAB4161876.1"/>
    <property type="molecule type" value="Genomic_DNA"/>
</dbReference>
<organism evidence="1">
    <name type="scientific">uncultured Caudovirales phage</name>
    <dbReference type="NCBI Taxonomy" id="2100421"/>
    <lineage>
        <taxon>Viruses</taxon>
        <taxon>Duplodnaviria</taxon>
        <taxon>Heunggongvirae</taxon>
        <taxon>Uroviricota</taxon>
        <taxon>Caudoviricetes</taxon>
        <taxon>Peduoviridae</taxon>
        <taxon>Maltschvirus</taxon>
        <taxon>Maltschvirus maltsch</taxon>
    </lineage>
</organism>